<dbReference type="RefSeq" id="WP_317139701.1">
    <property type="nucleotide sequence ID" value="NZ_CP118157.1"/>
</dbReference>
<dbReference type="InterPro" id="IPR023631">
    <property type="entry name" value="Amidase_dom"/>
</dbReference>
<dbReference type="PANTHER" id="PTHR11895:SF169">
    <property type="entry name" value="GLUTAMYL-TRNA(GLN) AMIDOTRANSFERASE"/>
    <property type="match status" value="1"/>
</dbReference>
<feature type="domain" description="Allophanate hydrolase C-terminal" evidence="2">
    <location>
        <begin position="446"/>
        <end position="564"/>
    </location>
</feature>
<sequence>MPLIDLRHNTTAAVSALFERIRSAPADIWITLRDEADVAAEVGEVRRRIDAGEDLPLAGYVFAAKDNIDVAGLPTTAAHPAFAHTPERTATVVERIVAAGAILIGKTNMDQFATGLVGSRSPYGAVSSAHHPDRVAGGSSSGSGAAAGWGIVDFSLGTDTAGSGRVPAAYNRVVGLKPTLGLLPLDGVLPASPSYDAVSVFAPGIALATKVLDVAAGSSTRDPRSRACPADAPQAAPARPAIAVPDDESLKTLSPGMRAAFDRAVRRAVEIGAEVSAIDLEPFLEAARLLYDGGLVSERAWSFGSFLAEHPEHADPSVATIAAGAMSVEAVSVIDAQQRLVALTAEAKRRLDGSDALMLPTAPLHPSHAELAADPIGVNRTVGTFTNFVNLMDMAAIAVPGETVAGEGEFGVSFVVPAFHDQVAVDIAARFTAQEPGEPLRFSKGIDVAVFGAHLRGEPLNRQLQDLGARYVRDVSTAGTFRMLLVEGPVDRPAVIRATTGAELPGELWRLSPLAVSQLLTSIAAPLALGRIELADGDVVLGFTASVADGHRDITDLGGWRAFRAVATV</sequence>
<dbReference type="GO" id="GO:0004039">
    <property type="term" value="F:allophanate hydrolase activity"/>
    <property type="evidence" value="ECO:0007669"/>
    <property type="project" value="UniProtKB-EC"/>
</dbReference>
<organism evidence="3 4">
    <name type="scientific">Microbacterium betulae</name>
    <dbReference type="NCBI Taxonomy" id="2981139"/>
    <lineage>
        <taxon>Bacteria</taxon>
        <taxon>Bacillati</taxon>
        <taxon>Actinomycetota</taxon>
        <taxon>Actinomycetes</taxon>
        <taxon>Micrococcales</taxon>
        <taxon>Microbacteriaceae</taxon>
        <taxon>Microbacterium</taxon>
    </lineage>
</organism>
<dbReference type="Gene3D" id="3.10.490.10">
    <property type="entry name" value="Gamma-glutamyl cyclotransferase-like"/>
    <property type="match status" value="1"/>
</dbReference>
<accession>A0AA97FHQ1</accession>
<dbReference type="Proteomes" id="UP001305498">
    <property type="component" value="Chromosome"/>
</dbReference>
<dbReference type="Pfam" id="PF21986">
    <property type="entry name" value="AH_C"/>
    <property type="match status" value="1"/>
</dbReference>
<dbReference type="Gene3D" id="3.90.1300.10">
    <property type="entry name" value="Amidase signature (AS) domain"/>
    <property type="match status" value="1"/>
</dbReference>
<evidence type="ECO:0000313" key="3">
    <source>
        <dbReference type="EMBL" id="WOF23230.1"/>
    </source>
</evidence>
<dbReference type="EC" id="3.5.1.54" evidence="3"/>
<dbReference type="Pfam" id="PF01425">
    <property type="entry name" value="Amidase"/>
    <property type="match status" value="1"/>
</dbReference>
<evidence type="ECO:0000313" key="4">
    <source>
        <dbReference type="Proteomes" id="UP001305498"/>
    </source>
</evidence>
<proteinExistence type="predicted"/>
<gene>
    <name evidence="3" type="primary">atzF</name>
    <name evidence="3" type="ORF">N8K70_00750</name>
</gene>
<dbReference type="AlphaFoldDB" id="A0AA97FHQ1"/>
<evidence type="ECO:0000259" key="2">
    <source>
        <dbReference type="Pfam" id="PF21986"/>
    </source>
</evidence>
<evidence type="ECO:0000259" key="1">
    <source>
        <dbReference type="Pfam" id="PF01425"/>
    </source>
</evidence>
<keyword evidence="4" id="KW-1185">Reference proteome</keyword>
<dbReference type="Gene3D" id="1.20.58.1700">
    <property type="match status" value="1"/>
</dbReference>
<feature type="domain" description="Amidase" evidence="1">
    <location>
        <begin position="13"/>
        <end position="422"/>
    </location>
</feature>
<dbReference type="KEGG" id="mbet:N8K70_00750"/>
<reference evidence="3 4" key="1">
    <citation type="submission" date="2023-02" db="EMBL/GenBank/DDBJ databases">
        <title>Microbacterium betulae sp. nov., isolated from birch wood.</title>
        <authorList>
            <person name="Pasciak M."/>
            <person name="Pawlik K.J."/>
            <person name="Martynowski D."/>
            <person name="Laczmanski L."/>
            <person name="Ciekot J."/>
            <person name="Szponar B."/>
            <person name="Wojcik-Fatla A."/>
            <person name="Mackiewicz B."/>
            <person name="Farian E."/>
            <person name="Cholewa G."/>
            <person name="Cholewa A."/>
            <person name="Dutkiewicz J."/>
        </authorList>
    </citation>
    <scope>NUCLEOTIDE SEQUENCE [LARGE SCALE GENOMIC DNA]</scope>
    <source>
        <strain evidence="3 4">AB</strain>
    </source>
</reference>
<dbReference type="PANTHER" id="PTHR11895">
    <property type="entry name" value="TRANSAMIDASE"/>
    <property type="match status" value="1"/>
</dbReference>
<dbReference type="InterPro" id="IPR014085">
    <property type="entry name" value="Allophanate_hydrolase"/>
</dbReference>
<dbReference type="InterPro" id="IPR036928">
    <property type="entry name" value="AS_sf"/>
</dbReference>
<protein>
    <submittedName>
        <fullName evidence="3">Allophanate hydrolase</fullName>
        <ecNumber evidence="3">3.5.1.54</ecNumber>
    </submittedName>
</protein>
<dbReference type="InterPro" id="IPR053844">
    <property type="entry name" value="AH_C"/>
</dbReference>
<dbReference type="InterPro" id="IPR000120">
    <property type="entry name" value="Amidase"/>
</dbReference>
<name>A0AA97FHQ1_9MICO</name>
<dbReference type="SUPFAM" id="SSF75304">
    <property type="entry name" value="Amidase signature (AS) enzymes"/>
    <property type="match status" value="1"/>
</dbReference>
<dbReference type="EMBL" id="CP118157">
    <property type="protein sequence ID" value="WOF23230.1"/>
    <property type="molecule type" value="Genomic_DNA"/>
</dbReference>
<dbReference type="NCBIfam" id="NF006043">
    <property type="entry name" value="PRK08186.1"/>
    <property type="match status" value="1"/>
</dbReference>
<keyword evidence="3" id="KW-0378">Hydrolase</keyword>
<dbReference type="NCBIfam" id="TIGR02713">
    <property type="entry name" value="allophanate_hyd"/>
    <property type="match status" value="1"/>
</dbReference>